<dbReference type="EMBL" id="CP020442">
    <property type="protein sequence ID" value="ARC37901.1"/>
    <property type="molecule type" value="Genomic_DNA"/>
</dbReference>
<dbReference type="RefSeq" id="WP_080622362.1">
    <property type="nucleotide sequence ID" value="NZ_CAWMZI010000001.1"/>
</dbReference>
<name>A0A1V0GVQ3_9RHOB</name>
<dbReference type="KEGG" id="pye:A6J80_17460"/>
<accession>A0A1V0GVQ3</accession>
<evidence type="ECO:0000313" key="1">
    <source>
        <dbReference type="EMBL" id="ARC37901.1"/>
    </source>
</evidence>
<organism evidence="1 2">
    <name type="scientific">Paracoccus yeei</name>
    <dbReference type="NCBI Taxonomy" id="147645"/>
    <lineage>
        <taxon>Bacteria</taxon>
        <taxon>Pseudomonadati</taxon>
        <taxon>Pseudomonadota</taxon>
        <taxon>Alphaproteobacteria</taxon>
        <taxon>Rhodobacterales</taxon>
        <taxon>Paracoccaceae</taxon>
        <taxon>Paracoccus</taxon>
    </lineage>
</organism>
<dbReference type="STRING" id="147645.A6J80_17460"/>
<dbReference type="AlphaFoldDB" id="A0A1V0GVQ3"/>
<evidence type="ECO:0000313" key="2">
    <source>
        <dbReference type="Proteomes" id="UP000191257"/>
    </source>
</evidence>
<proteinExistence type="predicted"/>
<reference evidence="1" key="1">
    <citation type="submission" date="2017-12" db="EMBL/GenBank/DDBJ databases">
        <title>FDA dAtabase for Regulatory Grade micrObial Sequences (FDA-ARGOS): Supporting development and validation of Infectious Disease Dx tests.</title>
        <authorList>
            <person name="Campos J."/>
            <person name="Goldberg B."/>
            <person name="Tallon L."/>
            <person name="Sadzewicz L."/>
            <person name="Sengamalay N."/>
            <person name="Ott S."/>
            <person name="Godinez A."/>
            <person name="Nagaraj S."/>
            <person name="Vyas G."/>
            <person name="Aluvathingal J."/>
            <person name="Nadendla S."/>
            <person name="Geyer C."/>
            <person name="Nandy P."/>
            <person name="Hobson J."/>
            <person name="Sichtig H."/>
        </authorList>
    </citation>
    <scope>NUCLEOTIDE SEQUENCE</scope>
    <source>
        <strain evidence="1">FDAARGOS_252</strain>
    </source>
</reference>
<keyword evidence="2" id="KW-1185">Reference proteome</keyword>
<protein>
    <submittedName>
        <fullName evidence="1">Uncharacterized protein</fullName>
    </submittedName>
</protein>
<dbReference type="Proteomes" id="UP000191257">
    <property type="component" value="Chromosome"/>
</dbReference>
<sequence>MQATFPFLALSQAAQFRLVGQSLETQESISGIDTIIPAMRARWQATVGFALKGEPATLQWQAFLAQMEGRVGTTLVPVRSRFRPRDRDGLGLPFCDTGGLAGAQTWEHFGFANTEVTRISVAAAAPLRATQIDLTLVDSTGLRPGQFFSIGERLHQVQQHWRVAGVPRIMFQPPLRQAVAEGTRIEIERPVCKMRMVSETEGGFDHSLDVFPTVTVNFVEAL</sequence>
<gene>
    <name evidence="1" type="ORF">A6J80_17460</name>
</gene>